<keyword evidence="3" id="KW-0547">Nucleotide-binding</keyword>
<evidence type="ECO:0000256" key="6">
    <source>
        <dbReference type="SAM" id="MobiDB-lite"/>
    </source>
</evidence>
<evidence type="ECO:0000259" key="8">
    <source>
        <dbReference type="PROSITE" id="PS50011"/>
    </source>
</evidence>
<keyword evidence="7" id="KW-0472">Membrane</keyword>
<feature type="domain" description="Protein kinase" evidence="8">
    <location>
        <begin position="1"/>
        <end position="223"/>
    </location>
</feature>
<dbReference type="EMBL" id="CP121196">
    <property type="protein sequence ID" value="XBH16379.1"/>
    <property type="molecule type" value="Genomic_DNA"/>
</dbReference>
<organism evidence="9">
    <name type="scientific">Telmatobacter sp. DSM 110680</name>
    <dbReference type="NCBI Taxonomy" id="3036704"/>
    <lineage>
        <taxon>Bacteria</taxon>
        <taxon>Pseudomonadati</taxon>
        <taxon>Acidobacteriota</taxon>
        <taxon>Terriglobia</taxon>
        <taxon>Terriglobales</taxon>
        <taxon>Acidobacteriaceae</taxon>
        <taxon>Telmatobacter</taxon>
    </lineage>
</organism>
<dbReference type="Gene3D" id="3.30.1150.10">
    <property type="match status" value="1"/>
</dbReference>
<gene>
    <name evidence="9" type="ORF">P8935_17615</name>
</gene>
<dbReference type="SUPFAM" id="SSF74653">
    <property type="entry name" value="TolA/TonB C-terminal domain"/>
    <property type="match status" value="1"/>
</dbReference>
<feature type="transmembrane region" description="Helical" evidence="7">
    <location>
        <begin position="282"/>
        <end position="301"/>
    </location>
</feature>
<evidence type="ECO:0000313" key="9">
    <source>
        <dbReference type="EMBL" id="XBH16379.1"/>
    </source>
</evidence>
<evidence type="ECO:0000256" key="7">
    <source>
        <dbReference type="SAM" id="Phobius"/>
    </source>
</evidence>
<dbReference type="EC" id="2.7.11.1" evidence="1"/>
<dbReference type="PANTHER" id="PTHR43671">
    <property type="entry name" value="SERINE/THREONINE-PROTEIN KINASE NEK"/>
    <property type="match status" value="1"/>
</dbReference>
<evidence type="ECO:0000256" key="4">
    <source>
        <dbReference type="ARBA" id="ARBA00022777"/>
    </source>
</evidence>
<dbReference type="GO" id="GO:0005524">
    <property type="term" value="F:ATP binding"/>
    <property type="evidence" value="ECO:0007669"/>
    <property type="project" value="UniProtKB-KW"/>
</dbReference>
<evidence type="ECO:0000256" key="5">
    <source>
        <dbReference type="ARBA" id="ARBA00022840"/>
    </source>
</evidence>
<keyword evidence="7" id="KW-1133">Transmembrane helix</keyword>
<reference evidence="9" key="1">
    <citation type="submission" date="2023-03" db="EMBL/GenBank/DDBJ databases">
        <title>Edaphobacter sp.</title>
        <authorList>
            <person name="Huber K.J."/>
            <person name="Papendorf J."/>
            <person name="Pilke C."/>
            <person name="Bunk B."/>
            <person name="Sproeer C."/>
            <person name="Pester M."/>
        </authorList>
    </citation>
    <scope>NUCLEOTIDE SEQUENCE</scope>
    <source>
        <strain evidence="9">DSM 110680</strain>
    </source>
</reference>
<keyword evidence="7" id="KW-0812">Transmembrane</keyword>
<dbReference type="PROSITE" id="PS50011">
    <property type="entry name" value="PROTEIN_KINASE_DOM"/>
    <property type="match status" value="1"/>
</dbReference>
<feature type="compositionally biased region" description="Low complexity" evidence="6">
    <location>
        <begin position="376"/>
        <end position="397"/>
    </location>
</feature>
<dbReference type="InterPro" id="IPR037682">
    <property type="entry name" value="TonB_C"/>
</dbReference>
<dbReference type="InterPro" id="IPR011009">
    <property type="entry name" value="Kinase-like_dom_sf"/>
</dbReference>
<dbReference type="InterPro" id="IPR050660">
    <property type="entry name" value="NEK_Ser/Thr_kinase"/>
</dbReference>
<dbReference type="InterPro" id="IPR000719">
    <property type="entry name" value="Prot_kinase_dom"/>
</dbReference>
<evidence type="ECO:0000256" key="1">
    <source>
        <dbReference type="ARBA" id="ARBA00012513"/>
    </source>
</evidence>
<dbReference type="Pfam" id="PF00069">
    <property type="entry name" value="Pkinase"/>
    <property type="match status" value="1"/>
</dbReference>
<dbReference type="GO" id="GO:0055085">
    <property type="term" value="P:transmembrane transport"/>
    <property type="evidence" value="ECO:0007669"/>
    <property type="project" value="InterPro"/>
</dbReference>
<feature type="region of interest" description="Disordered" evidence="6">
    <location>
        <begin position="308"/>
        <end position="405"/>
    </location>
</feature>
<sequence length="502" mass="54169">MQPAIIQMILADGEAADSVLAQWTFTKGLSHPHILKILDAGRCVMDDRELVYVVTESSDAALSKIMRGGMLEAARTREIFNPVLSALLYLHDSGVIHGHVNPSTIQFASAKPKLSVADVLIAGSVRRKIAGAGLYDAPELQHDIVSAVADTWSVGLVMYEAMTDAPLSLDSVENGRAQNVQSLPSPFREIVQDCLQLDPVRRCTIENILQRLDESNETHHSNAQVPVKMQIAPGATITPVSEIEPADELDAHLPAETTTEDPALFSKSFERFEEAHLTRFRVLPYAVVLLAALAVVSFLLVRRHNANSPSAVTSQIAKPESRDSVQEKQPSTSTASAPVPDNQSAAPVSPVAHQTEPEIKTPAAENPSQDAAQLEPPKTSVPSKPLSKSSSTASPTPINGETNGSVVKRVIPNASPGAFEGNPILVEAQVRVSVNKDGAVSNVEYISPGAGNYFARLAERAARSWQFTPPMQNGKPGPSVWVLRFYFARNQTEATAEREQRL</sequence>
<keyword evidence="4 9" id="KW-0418">Kinase</keyword>
<dbReference type="Pfam" id="PF03544">
    <property type="entry name" value="TonB_C"/>
    <property type="match status" value="1"/>
</dbReference>
<dbReference type="RefSeq" id="WP_348261608.1">
    <property type="nucleotide sequence ID" value="NZ_CP121196.1"/>
</dbReference>
<evidence type="ECO:0000256" key="2">
    <source>
        <dbReference type="ARBA" id="ARBA00022679"/>
    </source>
</evidence>
<feature type="compositionally biased region" description="Polar residues" evidence="6">
    <location>
        <begin position="327"/>
        <end position="346"/>
    </location>
</feature>
<keyword evidence="5" id="KW-0067">ATP-binding</keyword>
<evidence type="ECO:0000256" key="3">
    <source>
        <dbReference type="ARBA" id="ARBA00022741"/>
    </source>
</evidence>
<dbReference type="SMART" id="SM00220">
    <property type="entry name" value="S_TKc"/>
    <property type="match status" value="1"/>
</dbReference>
<accession>A0AAU7DFC7</accession>
<dbReference type="PANTHER" id="PTHR43671:SF13">
    <property type="entry name" value="SERINE_THREONINE-PROTEIN KINASE NEK2"/>
    <property type="match status" value="1"/>
</dbReference>
<dbReference type="GO" id="GO:0004674">
    <property type="term" value="F:protein serine/threonine kinase activity"/>
    <property type="evidence" value="ECO:0007669"/>
    <property type="project" value="UniProtKB-EC"/>
</dbReference>
<dbReference type="AlphaFoldDB" id="A0AAU7DFC7"/>
<name>A0AAU7DFC7_9BACT</name>
<keyword evidence="2" id="KW-0808">Transferase</keyword>
<dbReference type="SUPFAM" id="SSF56112">
    <property type="entry name" value="Protein kinase-like (PK-like)"/>
    <property type="match status" value="1"/>
</dbReference>
<proteinExistence type="predicted"/>
<protein>
    <recommendedName>
        <fullName evidence="1">non-specific serine/threonine protein kinase</fullName>
        <ecNumber evidence="1">2.7.11.1</ecNumber>
    </recommendedName>
</protein>
<dbReference type="Gene3D" id="1.10.510.10">
    <property type="entry name" value="Transferase(Phosphotransferase) domain 1"/>
    <property type="match status" value="1"/>
</dbReference>